<evidence type="ECO:0000256" key="4">
    <source>
        <dbReference type="ARBA" id="ARBA00022679"/>
    </source>
</evidence>
<dbReference type="EMBL" id="JBFDAA010000012">
    <property type="protein sequence ID" value="KAL1123557.1"/>
    <property type="molecule type" value="Genomic_DNA"/>
</dbReference>
<dbReference type="GO" id="GO:0003723">
    <property type="term" value="F:RNA binding"/>
    <property type="evidence" value="ECO:0007669"/>
    <property type="project" value="UniProtKB-UniRule"/>
</dbReference>
<evidence type="ECO:0000256" key="11">
    <source>
        <dbReference type="PROSITE-ProRule" id="PRU01026"/>
    </source>
</evidence>
<evidence type="ECO:0000256" key="1">
    <source>
        <dbReference type="ARBA" id="ARBA00004173"/>
    </source>
</evidence>
<comment type="subcellular location">
    <subcellularLocation>
        <location evidence="1">Mitochondrion</location>
    </subcellularLocation>
</comment>
<reference evidence="14 15" key="1">
    <citation type="submission" date="2024-07" db="EMBL/GenBank/DDBJ databases">
        <title>Chromosome-level genome assembly of the water stick insect Ranatra chinensis (Heteroptera: Nepidae).</title>
        <authorList>
            <person name="Liu X."/>
        </authorList>
    </citation>
    <scope>NUCLEOTIDE SEQUENCE [LARGE SCALE GENOMIC DNA]</scope>
    <source>
        <strain evidence="14">Cailab_2021Rc</strain>
        <tissue evidence="14">Muscle</tissue>
    </source>
</reference>
<dbReference type="SMART" id="SM00650">
    <property type="entry name" value="rADc"/>
    <property type="match status" value="1"/>
</dbReference>
<keyword evidence="7" id="KW-0809">Transit peptide</keyword>
<evidence type="ECO:0000313" key="15">
    <source>
        <dbReference type="Proteomes" id="UP001558652"/>
    </source>
</evidence>
<name>A0ABD0Y8J6_9HEMI</name>
<dbReference type="PIRSF" id="PIRSF027833">
    <property type="entry name" value="MtTFB2"/>
    <property type="match status" value="1"/>
</dbReference>
<dbReference type="SUPFAM" id="SSF53335">
    <property type="entry name" value="S-adenosyl-L-methionine-dependent methyltransferases"/>
    <property type="match status" value="1"/>
</dbReference>
<keyword evidence="10" id="KW-0804">Transcription</keyword>
<keyword evidence="2 12" id="KW-0698">rRNA processing</keyword>
<evidence type="ECO:0000256" key="9">
    <source>
        <dbReference type="ARBA" id="ARBA00023128"/>
    </source>
</evidence>
<dbReference type="PROSITE" id="PS51689">
    <property type="entry name" value="SAM_RNA_A_N6_MT"/>
    <property type="match status" value="1"/>
</dbReference>
<comment type="caution">
    <text evidence="14">The sequence shown here is derived from an EMBL/GenBank/DDBJ whole genome shotgun (WGS) entry which is preliminary data.</text>
</comment>
<dbReference type="EC" id="2.1.1.-" evidence="12"/>
<dbReference type="GO" id="GO:0005739">
    <property type="term" value="C:mitochondrion"/>
    <property type="evidence" value="ECO:0007669"/>
    <property type="project" value="UniProtKB-SubCell"/>
</dbReference>
<dbReference type="Pfam" id="PF00398">
    <property type="entry name" value="RrnaAD"/>
    <property type="match status" value="1"/>
</dbReference>
<proteinExistence type="inferred from homology"/>
<evidence type="ECO:0000256" key="12">
    <source>
        <dbReference type="RuleBase" id="RU362106"/>
    </source>
</evidence>
<evidence type="ECO:0000256" key="10">
    <source>
        <dbReference type="ARBA" id="ARBA00023163"/>
    </source>
</evidence>
<dbReference type="PANTHER" id="PTHR11727:SF13">
    <property type="entry name" value="DIMETHYLADENOSINE TRANSFERASE 2, MITOCHONDRIAL"/>
    <property type="match status" value="1"/>
</dbReference>
<protein>
    <recommendedName>
        <fullName evidence="12">rRNA adenine N(6)-methyltransferase</fullName>
        <ecNumber evidence="12">2.1.1.-</ecNumber>
    </recommendedName>
</protein>
<evidence type="ECO:0000256" key="3">
    <source>
        <dbReference type="ARBA" id="ARBA00022603"/>
    </source>
</evidence>
<dbReference type="PANTHER" id="PTHR11727">
    <property type="entry name" value="DIMETHYLADENOSINE TRANSFERASE"/>
    <property type="match status" value="1"/>
</dbReference>
<feature type="binding site" evidence="11">
    <location>
        <position position="105"/>
    </location>
    <ligand>
        <name>S-adenosyl-L-methionine</name>
        <dbReference type="ChEBI" id="CHEBI:59789"/>
    </ligand>
</feature>
<evidence type="ECO:0000256" key="2">
    <source>
        <dbReference type="ARBA" id="ARBA00022552"/>
    </source>
</evidence>
<keyword evidence="15" id="KW-1185">Reference proteome</keyword>
<gene>
    <name evidence="14" type="ORF">AAG570_002634</name>
</gene>
<evidence type="ECO:0000256" key="7">
    <source>
        <dbReference type="ARBA" id="ARBA00022946"/>
    </source>
</evidence>
<keyword evidence="6 11" id="KW-0694">RNA-binding</keyword>
<dbReference type="AlphaFoldDB" id="A0ABD0Y8J6"/>
<evidence type="ECO:0000256" key="8">
    <source>
        <dbReference type="ARBA" id="ARBA00023015"/>
    </source>
</evidence>
<sequence>MGGLNEGLKKNLKYSKHFKDVINYLSTLESFEVDKYRIPNKLIVRKIKNPEALYLVDPKVAKEIVDVIRDELLKNDTIVFEANPGFGYLTSQMLEAGVRRIHAFETITPFREVMAQLSETTDRLRLFTTNMIQVWKIAYLDRLDNGSRLRGLMAGVETRRWEEDSVVKFVGAVPSSKFMKHIILSIIFQSGIVLYGRPEFYILMNPHTYIHLTIGRSVAHLAYSPITVIFDLFFDWKPLTSVDRRAFLPWQPHGLKPKIEVIISIYKLDPDKLYLVKMVPKRDLYERIPLEMMKPFWYFVNHNLTSKRLRVIAQLERWVPGCGPRLIGRFGMTIFTEFMDLTPQDILELFLEFTSWPEYTSCPFLPAMESLLIKLDNEATLESEDDEKTDEE</sequence>
<feature type="binding site" evidence="11">
    <location>
        <position position="172"/>
    </location>
    <ligand>
        <name>S-adenosyl-L-methionine</name>
        <dbReference type="ChEBI" id="CHEBI:59789"/>
    </ligand>
</feature>
<dbReference type="InterPro" id="IPR020598">
    <property type="entry name" value="rRNA_Ade_methylase_Trfase_N"/>
</dbReference>
<dbReference type="Gene3D" id="3.40.50.150">
    <property type="entry name" value="Vaccinia Virus protein VP39"/>
    <property type="match status" value="1"/>
</dbReference>
<dbReference type="GO" id="GO:0000179">
    <property type="term" value="F:rRNA (adenine-N6,N6-)-dimethyltransferase activity"/>
    <property type="evidence" value="ECO:0007669"/>
    <property type="project" value="UniProtKB-UniRule"/>
</dbReference>
<evidence type="ECO:0000256" key="6">
    <source>
        <dbReference type="ARBA" id="ARBA00022884"/>
    </source>
</evidence>
<feature type="binding site" evidence="11">
    <location>
        <position position="55"/>
    </location>
    <ligand>
        <name>S-adenosyl-L-methionine</name>
        <dbReference type="ChEBI" id="CHEBI:59789"/>
    </ligand>
</feature>
<dbReference type="Proteomes" id="UP001558652">
    <property type="component" value="Unassembled WGS sequence"/>
</dbReference>
<organism evidence="14 15">
    <name type="scientific">Ranatra chinensis</name>
    <dbReference type="NCBI Taxonomy" id="642074"/>
    <lineage>
        <taxon>Eukaryota</taxon>
        <taxon>Metazoa</taxon>
        <taxon>Ecdysozoa</taxon>
        <taxon>Arthropoda</taxon>
        <taxon>Hexapoda</taxon>
        <taxon>Insecta</taxon>
        <taxon>Pterygota</taxon>
        <taxon>Neoptera</taxon>
        <taxon>Paraneoptera</taxon>
        <taxon>Hemiptera</taxon>
        <taxon>Heteroptera</taxon>
        <taxon>Panheteroptera</taxon>
        <taxon>Nepomorpha</taxon>
        <taxon>Nepidae</taxon>
        <taxon>Ranatrinae</taxon>
        <taxon>Ranatra</taxon>
    </lineage>
</organism>
<evidence type="ECO:0000313" key="14">
    <source>
        <dbReference type="EMBL" id="KAL1123557.1"/>
    </source>
</evidence>
<keyword evidence="9" id="KW-0496">Mitochondrion</keyword>
<keyword evidence="8" id="KW-0805">Transcription regulation</keyword>
<evidence type="ECO:0000256" key="5">
    <source>
        <dbReference type="ARBA" id="ARBA00022691"/>
    </source>
</evidence>
<comment type="similarity">
    <text evidence="11 12">Belongs to the class I-like SAM-binding methyltransferase superfamily. rRNA adenine N(6)-methyltransferase family.</text>
</comment>
<evidence type="ECO:0000259" key="13">
    <source>
        <dbReference type="SMART" id="SM00650"/>
    </source>
</evidence>
<keyword evidence="3 11" id="KW-0489">Methyltransferase</keyword>
<feature type="domain" description="Ribosomal RNA adenine methylase transferase N-terminal" evidence="13">
    <location>
        <begin position="60"/>
        <end position="269"/>
    </location>
</feature>
<dbReference type="InterPro" id="IPR029063">
    <property type="entry name" value="SAM-dependent_MTases_sf"/>
</dbReference>
<keyword evidence="4 11" id="KW-0808">Transferase</keyword>
<keyword evidence="5 11" id="KW-0949">S-adenosyl-L-methionine</keyword>
<comment type="caution">
    <text evidence="11">Lacks conserved residue(s) required for the propagation of feature annotation.</text>
</comment>
<dbReference type="InterPro" id="IPR001737">
    <property type="entry name" value="KsgA/Erm"/>
</dbReference>
<accession>A0ABD0Y8J6</accession>